<dbReference type="InterPro" id="IPR038694">
    <property type="entry name" value="DUF427_sf"/>
</dbReference>
<feature type="domain" description="DUF427" evidence="2">
    <location>
        <begin position="61"/>
        <end position="152"/>
    </location>
</feature>
<dbReference type="Gene3D" id="2.170.150.40">
    <property type="entry name" value="Domain of unknown function (DUF427)"/>
    <property type="match status" value="1"/>
</dbReference>
<dbReference type="InterPro" id="IPR007361">
    <property type="entry name" value="DUF427"/>
</dbReference>
<dbReference type="PANTHER" id="PTHR34310">
    <property type="entry name" value="DUF427 DOMAIN PROTEIN (AFU_ORTHOLOGUE AFUA_3G02220)"/>
    <property type="match status" value="1"/>
</dbReference>
<dbReference type="PANTHER" id="PTHR34310:SF9">
    <property type="entry name" value="BLR5716 PROTEIN"/>
    <property type="match status" value="1"/>
</dbReference>
<evidence type="ECO:0000313" key="3">
    <source>
        <dbReference type="EMBL" id="GGG83016.1"/>
    </source>
</evidence>
<accession>A0A917M7T4</accession>
<organism evidence="3 4">
    <name type="scientific">Paenibacillus radicis</name>
    <name type="common">ex Gao et al. 2016</name>
    <dbReference type="NCBI Taxonomy" id="1737354"/>
    <lineage>
        <taxon>Bacteria</taxon>
        <taxon>Bacillati</taxon>
        <taxon>Bacillota</taxon>
        <taxon>Bacilli</taxon>
        <taxon>Bacillales</taxon>
        <taxon>Paenibacillaceae</taxon>
        <taxon>Paenibacillus</taxon>
    </lineage>
</organism>
<evidence type="ECO:0000256" key="1">
    <source>
        <dbReference type="SAM" id="MobiDB-lite"/>
    </source>
</evidence>
<evidence type="ECO:0000259" key="2">
    <source>
        <dbReference type="Pfam" id="PF04248"/>
    </source>
</evidence>
<feature type="region of interest" description="Disordered" evidence="1">
    <location>
        <begin position="1"/>
        <end position="34"/>
    </location>
</feature>
<proteinExistence type="predicted"/>
<sequence>MDIHSEEGRRLIQRMSPVDASGSGSGPETLGTGSTRTVIKLDNCPFCGSDMRIEQFGGRLRVRFGGETIADSARAVLFREAERPPAVYFPPDDVRQELLQPTDTRTLCQYKGNASYWSIHAGGQVARNAVWSYQESSADSASIRGYLAFYWDRVDEWLHNEQPIEDRLLSIYDNGIKEEEELVQ</sequence>
<dbReference type="EMBL" id="BMHY01000011">
    <property type="protein sequence ID" value="GGG83016.1"/>
    <property type="molecule type" value="Genomic_DNA"/>
</dbReference>
<gene>
    <name evidence="3" type="ORF">GCM10010918_45720</name>
</gene>
<comment type="caution">
    <text evidence="3">The sequence shown here is derived from an EMBL/GenBank/DDBJ whole genome shotgun (WGS) entry which is preliminary data.</text>
</comment>
<evidence type="ECO:0000313" key="4">
    <source>
        <dbReference type="Proteomes" id="UP000600247"/>
    </source>
</evidence>
<name>A0A917M7T4_9BACL</name>
<dbReference type="Proteomes" id="UP000600247">
    <property type="component" value="Unassembled WGS sequence"/>
</dbReference>
<keyword evidence="4" id="KW-1185">Reference proteome</keyword>
<dbReference type="RefSeq" id="WP_188891817.1">
    <property type="nucleotide sequence ID" value="NZ_BMHY01000011.1"/>
</dbReference>
<dbReference type="Pfam" id="PF04248">
    <property type="entry name" value="NTP_transf_9"/>
    <property type="match status" value="1"/>
</dbReference>
<dbReference type="AlphaFoldDB" id="A0A917M7T4"/>
<feature type="compositionally biased region" description="Basic and acidic residues" evidence="1">
    <location>
        <begin position="1"/>
        <end position="10"/>
    </location>
</feature>
<reference evidence="3 4" key="1">
    <citation type="journal article" date="2014" name="Int. J. Syst. Evol. Microbiol.">
        <title>Complete genome sequence of Corynebacterium casei LMG S-19264T (=DSM 44701T), isolated from a smear-ripened cheese.</title>
        <authorList>
            <consortium name="US DOE Joint Genome Institute (JGI-PGF)"/>
            <person name="Walter F."/>
            <person name="Albersmeier A."/>
            <person name="Kalinowski J."/>
            <person name="Ruckert C."/>
        </authorList>
    </citation>
    <scope>NUCLEOTIDE SEQUENCE [LARGE SCALE GENOMIC DNA]</scope>
    <source>
        <strain evidence="3 4">CGMCC 1.15286</strain>
    </source>
</reference>
<protein>
    <recommendedName>
        <fullName evidence="2">DUF427 domain-containing protein</fullName>
    </recommendedName>
</protein>